<evidence type="ECO:0000256" key="2">
    <source>
        <dbReference type="SAM" id="Phobius"/>
    </source>
</evidence>
<dbReference type="Proteomes" id="UP000238169">
    <property type="component" value="Unassembled WGS sequence"/>
</dbReference>
<dbReference type="EMBL" id="OGTP01000001">
    <property type="protein sequence ID" value="SPB12826.1"/>
    <property type="molecule type" value="Genomic_DNA"/>
</dbReference>
<proteinExistence type="predicted"/>
<evidence type="ECO:0000313" key="3">
    <source>
        <dbReference type="EMBL" id="SPB12826.1"/>
    </source>
</evidence>
<reference evidence="4" key="1">
    <citation type="submission" date="2018-01" db="EMBL/GenBank/DDBJ databases">
        <authorList>
            <person name="Peeters C."/>
        </authorList>
    </citation>
    <scope>NUCLEOTIDE SEQUENCE [LARGE SCALE GENOMIC DNA]</scope>
</reference>
<keyword evidence="2" id="KW-1133">Transmembrane helix</keyword>
<organism evidence="3 4">
    <name type="scientific">Caballeronia novacaledonica</name>
    <dbReference type="NCBI Taxonomy" id="1544861"/>
    <lineage>
        <taxon>Bacteria</taxon>
        <taxon>Pseudomonadati</taxon>
        <taxon>Pseudomonadota</taxon>
        <taxon>Betaproteobacteria</taxon>
        <taxon>Burkholderiales</taxon>
        <taxon>Burkholderiaceae</taxon>
        <taxon>Caballeronia</taxon>
    </lineage>
</organism>
<feature type="compositionally biased region" description="Polar residues" evidence="1">
    <location>
        <begin position="158"/>
        <end position="173"/>
    </location>
</feature>
<sequence>MTPKPMFGILWCFRSPRLRKFAKTQIDASPGDRMNQAIGAHSFSGYKLGMGVSGNTRVEHEHSPPFTLVMLVFAVAMLGGAWCSHQFDSFAAGWIAWVAILAMLGGFVDRRFSGAVALERRIRQRQKARLHALCSKSLASGLRQRWPGSKTSAAPGWISTSAYRRHPQPTTTARADWSPDSTRRDNRAECRIRRA</sequence>
<feature type="transmembrane region" description="Helical" evidence="2">
    <location>
        <begin position="66"/>
        <end position="84"/>
    </location>
</feature>
<feature type="compositionally biased region" description="Basic and acidic residues" evidence="1">
    <location>
        <begin position="181"/>
        <end position="195"/>
    </location>
</feature>
<gene>
    <name evidence="3" type="ORF">NOV72_00131</name>
</gene>
<name>A0A2U3HYE5_9BURK</name>
<keyword evidence="2" id="KW-0812">Transmembrane</keyword>
<dbReference type="AlphaFoldDB" id="A0A2U3HYE5"/>
<feature type="transmembrane region" description="Helical" evidence="2">
    <location>
        <begin position="90"/>
        <end position="108"/>
    </location>
</feature>
<keyword evidence="2" id="KW-0472">Membrane</keyword>
<protein>
    <submittedName>
        <fullName evidence="3">Uncharacterized protein</fullName>
    </submittedName>
</protein>
<feature type="region of interest" description="Disordered" evidence="1">
    <location>
        <begin position="145"/>
        <end position="195"/>
    </location>
</feature>
<keyword evidence="4" id="KW-1185">Reference proteome</keyword>
<evidence type="ECO:0000313" key="4">
    <source>
        <dbReference type="Proteomes" id="UP000238169"/>
    </source>
</evidence>
<evidence type="ECO:0000256" key="1">
    <source>
        <dbReference type="SAM" id="MobiDB-lite"/>
    </source>
</evidence>
<accession>A0A2U3HYE5</accession>